<name>A0AC59ZC67_RANTA</name>
<organism evidence="1 2">
    <name type="scientific">Rangifer tarandus platyrhynchus</name>
    <name type="common">Svalbard reindeer</name>
    <dbReference type="NCBI Taxonomy" id="3082113"/>
    <lineage>
        <taxon>Eukaryota</taxon>
        <taxon>Metazoa</taxon>
        <taxon>Chordata</taxon>
        <taxon>Craniata</taxon>
        <taxon>Vertebrata</taxon>
        <taxon>Euteleostomi</taxon>
        <taxon>Mammalia</taxon>
        <taxon>Eutheria</taxon>
        <taxon>Laurasiatheria</taxon>
        <taxon>Artiodactyla</taxon>
        <taxon>Ruminantia</taxon>
        <taxon>Pecora</taxon>
        <taxon>Cervidae</taxon>
        <taxon>Odocoileinae</taxon>
        <taxon>Rangifer</taxon>
    </lineage>
</organism>
<dbReference type="Proteomes" id="UP001162501">
    <property type="component" value="Chromosome 27"/>
</dbReference>
<accession>A0AC59ZC67</accession>
<gene>
    <name evidence="1" type="ORF">MRATA1EN22A_LOCUS16552</name>
</gene>
<sequence length="99" mass="11014">MGFGKTVHGLCHGPLNCNKLLFHYKQLKMCRIHLQGFPNGDSGKESLSANVEDARDTGSLPGLGRSPGVGNGYPLQYSCVENSMNWRLQSRMLQRVRHN</sequence>
<evidence type="ECO:0000313" key="2">
    <source>
        <dbReference type="Proteomes" id="UP001162501"/>
    </source>
</evidence>
<dbReference type="EMBL" id="OX596111">
    <property type="protein sequence ID" value="CAN0362917.1"/>
    <property type="molecule type" value="Genomic_DNA"/>
</dbReference>
<reference evidence="1" key="2">
    <citation type="submission" date="2025-03" db="EMBL/GenBank/DDBJ databases">
        <authorList>
            <consortium name="ELIXIR-Norway"/>
            <consortium name="Elixir Norway"/>
        </authorList>
    </citation>
    <scope>NUCLEOTIDE SEQUENCE</scope>
</reference>
<evidence type="ECO:0000313" key="1">
    <source>
        <dbReference type="EMBL" id="CAN0362917.1"/>
    </source>
</evidence>
<reference evidence="1" key="1">
    <citation type="submission" date="2023-05" db="EMBL/GenBank/DDBJ databases">
        <authorList>
            <consortium name="ELIXIR-Norway"/>
        </authorList>
    </citation>
    <scope>NUCLEOTIDE SEQUENCE</scope>
</reference>
<protein>
    <submittedName>
        <fullName evidence="1">Uncharacterized protein</fullName>
    </submittedName>
</protein>
<proteinExistence type="predicted"/>